<dbReference type="STRING" id="37658.SAMN05661086_00962"/>
<name>A0A1I6INW2_9FIRM</name>
<accession>A0A1I6INW2</accession>
<evidence type="ECO:0000313" key="2">
    <source>
        <dbReference type="Proteomes" id="UP000199659"/>
    </source>
</evidence>
<dbReference type="EMBL" id="FOYZ01000003">
    <property type="protein sequence ID" value="SFR68414.1"/>
    <property type="molecule type" value="Genomic_DNA"/>
</dbReference>
<reference evidence="1 2" key="1">
    <citation type="submission" date="2016-10" db="EMBL/GenBank/DDBJ databases">
        <authorList>
            <person name="de Groot N.N."/>
        </authorList>
    </citation>
    <scope>NUCLEOTIDE SEQUENCE [LARGE SCALE GENOMIC DNA]</scope>
    <source>
        <strain evidence="1 2">743A</strain>
    </source>
</reference>
<keyword evidence="2" id="KW-1185">Reference proteome</keyword>
<proteinExistence type="predicted"/>
<organism evidence="1 2">
    <name type="scientific">Anaeromicropila populeti</name>
    <dbReference type="NCBI Taxonomy" id="37658"/>
    <lineage>
        <taxon>Bacteria</taxon>
        <taxon>Bacillati</taxon>
        <taxon>Bacillota</taxon>
        <taxon>Clostridia</taxon>
        <taxon>Lachnospirales</taxon>
        <taxon>Lachnospiraceae</taxon>
        <taxon>Anaeromicropila</taxon>
    </lineage>
</organism>
<evidence type="ECO:0000313" key="1">
    <source>
        <dbReference type="EMBL" id="SFR68414.1"/>
    </source>
</evidence>
<dbReference type="AlphaFoldDB" id="A0A1I6INW2"/>
<dbReference type="Proteomes" id="UP000199659">
    <property type="component" value="Unassembled WGS sequence"/>
</dbReference>
<sequence>MKDDSRRYKIVAGATALLLVFAMLASVVQNNFLFTNKKDVVESYSAGTYTPTLKFRSTSQFRVLEIVPERSMAVLGYSIEGEEPIDLSAIESTFTGTESDAMTYEHQCSDMKQVLGDALKIVDQKFVNNDYFIKYVLKEALELTSAEVNYYLDHNWVDHIAVDVETINEHPELIDEADLIYIHEVEDYRIVTLYEKYSDEYRNASDEDNLVRYYVGKGSNKAAISNSLASVPNFAKKTIKESGTYKVVANDISWEVAKKLYEYARVNEMPLILSGELFEREYTSLNIYKLGIIFSMTDNFTQDEAAYGYTGGEIEESELYYKIFEQNDFKNGFSFKKVKSLYYDKSKNNLMTPRSGSITKGIINSDKIYGKGIDWSNSNQTIAATIADTYSSEVYWGYDTVAEAMLLAMGYVDNGDAFRNLKEALKAATQNKKSTYVARGYIGDDSVTTVMAIGHGNGMNALIDNMISSTNAKDVITVIANANKPRFRVLDLEPSVEFSLSKSEVRKWFPDTMKSKYNPLVVYMSMAEFIGSEDDLNSEYDLIYIGSCQGTLLDAYKFYETGIMAESTALQSSNGTDSAEFYYSGNDITLRKVKEIEAFIAAGYPVVYRDDVTSLVADLDSQTASTGKSTIFQEFFNNNKAKMKAQGSFTGSNKLADSDIDKGKAQVYLLNSNKEWYYKEGMDRSKGISGVSGFDNMSFYVKTPGSYKAYLYVDSNNDGIFNRWKYNAGASAEWKQNNNFESEIWSKSFSSTSGGSIIDVSGSAFKANVFGGGLPWRLEVVKMDSSGNESGIRSSVSGVVYYNKAKQILKVLHVGDDGSKNLLTSANASSYFNQYINKTTVSNDYDINVTFMDVDDIGNVQDEMKNFDICIYGFLDDGRELSANEAAVAAGLVDVSKTGKGIIIVGDCLTANNRAGINKTGMNSNIPYRSLLNMDRNYEKLADADKAVRDTFWLEGFTYITLNENSSTANFKYSHLNKTDYTTNVVTQVNPGKITEYPYTIDTKAKDFSAVRAGNYQLNLEEDAVTEKNIITYYCLGDTDANNQGLYTVSDNNATNNYYLFQNDNIYYTGITKTAFSTSESEVKLFVNTIVAALHHEKRMDITIEKLAKSVDNVGYRQYFTYADYDFQADAFLKETEDITFSVDCVGMDSTDIVCELLVINPDTTVSELLDKAWNRVRIKDSAGNVVADSTLTGSTASAVASLDKGKQYSFPLPLHYLSGSNAEAVIQIKATDKKSGKVAIADIQVLKNALFELN</sequence>
<protein>
    <submittedName>
        <fullName evidence="1">Uncharacterized protein</fullName>
    </submittedName>
</protein>
<dbReference type="OrthoDB" id="38701at2"/>
<dbReference type="RefSeq" id="WP_092559567.1">
    <property type="nucleotide sequence ID" value="NZ_FOYZ01000003.1"/>
</dbReference>
<gene>
    <name evidence="1" type="ORF">SAMN05661086_00962</name>
</gene>